<keyword evidence="7" id="KW-0418">Kinase</keyword>
<proteinExistence type="predicted"/>
<dbReference type="Pfam" id="PF00069">
    <property type="entry name" value="Pkinase"/>
    <property type="match status" value="1"/>
</dbReference>
<dbReference type="PROSITE" id="PS50011">
    <property type="entry name" value="PROTEIN_KINASE_DOM"/>
    <property type="match status" value="1"/>
</dbReference>
<dbReference type="PANTHER" id="PTHR46008:SF38">
    <property type="entry name" value="CONCANAVALIN A-LIKE LECTIN_GLUCANASE DOMAIN-CONTAINING PROTEIN-RELATED"/>
    <property type="match status" value="1"/>
</dbReference>
<name>A0AAV3QV55_LITER</name>
<keyword evidence="11" id="KW-0325">Glycoprotein</keyword>
<comment type="subcellular location">
    <subcellularLocation>
        <location evidence="1">Membrane</location>
        <topology evidence="1">Single-pass membrane protein</topology>
    </subcellularLocation>
</comment>
<evidence type="ECO:0000256" key="12">
    <source>
        <dbReference type="PROSITE-ProRule" id="PRU10141"/>
    </source>
</evidence>
<keyword evidence="3" id="KW-0808">Transferase</keyword>
<evidence type="ECO:0000256" key="1">
    <source>
        <dbReference type="ARBA" id="ARBA00004167"/>
    </source>
</evidence>
<evidence type="ECO:0000313" key="16">
    <source>
        <dbReference type="Proteomes" id="UP001454036"/>
    </source>
</evidence>
<keyword evidence="16" id="KW-1185">Reference proteome</keyword>
<dbReference type="Gene3D" id="3.30.200.20">
    <property type="entry name" value="Phosphorylase Kinase, domain 1"/>
    <property type="match status" value="1"/>
</dbReference>
<evidence type="ECO:0000259" key="14">
    <source>
        <dbReference type="PROSITE" id="PS50011"/>
    </source>
</evidence>
<keyword evidence="4 13" id="KW-0812">Transmembrane</keyword>
<keyword evidence="10 13" id="KW-0472">Membrane</keyword>
<dbReference type="Pfam" id="PF14380">
    <property type="entry name" value="WAK_assoc"/>
    <property type="match status" value="1"/>
</dbReference>
<evidence type="ECO:0000256" key="8">
    <source>
        <dbReference type="ARBA" id="ARBA00022840"/>
    </source>
</evidence>
<evidence type="ECO:0000256" key="6">
    <source>
        <dbReference type="ARBA" id="ARBA00022741"/>
    </source>
</evidence>
<evidence type="ECO:0000313" key="15">
    <source>
        <dbReference type="EMBL" id="GAA0167529.1"/>
    </source>
</evidence>
<dbReference type="CDD" id="cd14066">
    <property type="entry name" value="STKc_IRAK"/>
    <property type="match status" value="1"/>
</dbReference>
<feature type="binding site" evidence="12">
    <location>
        <position position="268"/>
    </location>
    <ligand>
        <name>ATP</name>
        <dbReference type="ChEBI" id="CHEBI:30616"/>
    </ligand>
</feature>
<dbReference type="Proteomes" id="UP001454036">
    <property type="component" value="Unassembled WGS sequence"/>
</dbReference>
<dbReference type="InterPro" id="IPR008271">
    <property type="entry name" value="Ser/Thr_kinase_AS"/>
</dbReference>
<dbReference type="GO" id="GO:0005886">
    <property type="term" value="C:plasma membrane"/>
    <property type="evidence" value="ECO:0007669"/>
    <property type="project" value="UniProtKB-ARBA"/>
</dbReference>
<evidence type="ECO:0000256" key="10">
    <source>
        <dbReference type="ARBA" id="ARBA00023136"/>
    </source>
</evidence>
<dbReference type="SMART" id="SM00220">
    <property type="entry name" value="S_TKc"/>
    <property type="match status" value="1"/>
</dbReference>
<evidence type="ECO:0000256" key="3">
    <source>
        <dbReference type="ARBA" id="ARBA00022679"/>
    </source>
</evidence>
<feature type="domain" description="Protein kinase" evidence="14">
    <location>
        <begin position="240"/>
        <end position="519"/>
    </location>
</feature>
<dbReference type="GO" id="GO:0004674">
    <property type="term" value="F:protein serine/threonine kinase activity"/>
    <property type="evidence" value="ECO:0007669"/>
    <property type="project" value="UniProtKB-KW"/>
</dbReference>
<dbReference type="InterPro" id="IPR017441">
    <property type="entry name" value="Protein_kinase_ATP_BS"/>
</dbReference>
<keyword evidence="2" id="KW-0723">Serine/threonine-protein kinase</keyword>
<dbReference type="InterPro" id="IPR011009">
    <property type="entry name" value="Kinase-like_dom_sf"/>
</dbReference>
<organism evidence="15 16">
    <name type="scientific">Lithospermum erythrorhizon</name>
    <name type="common">Purple gromwell</name>
    <name type="synonym">Lithospermum officinale var. erythrorhizon</name>
    <dbReference type="NCBI Taxonomy" id="34254"/>
    <lineage>
        <taxon>Eukaryota</taxon>
        <taxon>Viridiplantae</taxon>
        <taxon>Streptophyta</taxon>
        <taxon>Embryophyta</taxon>
        <taxon>Tracheophyta</taxon>
        <taxon>Spermatophyta</taxon>
        <taxon>Magnoliopsida</taxon>
        <taxon>eudicotyledons</taxon>
        <taxon>Gunneridae</taxon>
        <taxon>Pentapetalae</taxon>
        <taxon>asterids</taxon>
        <taxon>lamiids</taxon>
        <taxon>Boraginales</taxon>
        <taxon>Boraginaceae</taxon>
        <taxon>Boraginoideae</taxon>
        <taxon>Lithospermeae</taxon>
        <taxon>Lithospermum</taxon>
    </lineage>
</organism>
<keyword evidence="6 12" id="KW-0547">Nucleotide-binding</keyword>
<comment type="caution">
    <text evidence="15">The sequence shown here is derived from an EMBL/GenBank/DDBJ whole genome shotgun (WGS) entry which is preliminary data.</text>
</comment>
<dbReference type="InterPro" id="IPR000719">
    <property type="entry name" value="Prot_kinase_dom"/>
</dbReference>
<dbReference type="Gene3D" id="1.10.510.10">
    <property type="entry name" value="Transferase(Phosphotransferase) domain 1"/>
    <property type="match status" value="1"/>
</dbReference>
<reference evidence="15 16" key="1">
    <citation type="submission" date="2024-01" db="EMBL/GenBank/DDBJ databases">
        <title>The complete chloroplast genome sequence of Lithospermum erythrorhizon: insights into the phylogenetic relationship among Boraginaceae species and the maternal lineages of purple gromwells.</title>
        <authorList>
            <person name="Okada T."/>
            <person name="Watanabe K."/>
        </authorList>
    </citation>
    <scope>NUCLEOTIDE SEQUENCE [LARGE SCALE GENOMIC DNA]</scope>
</reference>
<gene>
    <name evidence="15" type="ORF">LIER_40395</name>
</gene>
<sequence length="563" mass="63094">MTLDSTESTLRSALTSGFGLQWFANNSLCNECTKSSGRCGYDCSKNSFACLCRIVVMDTPIHVECGCSNVQLHQSPSEFKSFRNPILYPLSDLYQVPAHRGNFCALGFSFSFFTFWYELELHSCISLLFKMFNLSGKRKTRMPLAVGLSIAGAAVAFIGIGWCFIMKRKRRKREIASKASLSNDTESRDLQTIPSSKPLISPPTNFFAKGIPKSDIGHQSTYFGVQIFNYNDLQAATNYFDSSRELGDGGFGTVYHGTLSDGRVVAVKRLYENNFKRVEQFMNEVEILARLRHQNLVQLFGCTSKRSPDLLLVYEYIPNGTVADHLHGRANSGLLSWPVRLKIAVETADALSYLHSSEIIHRDVKTTNILLDNDFNVKVADFGLSRLFPNNVTHVSTAPQGTPGYVDPEYYQVYQLTEKSDVYSFGVVLAELISSLEAVDTNRHKHDINLASMAVNKIQSCALDELVDQSLGFRTNDSVRRMITVVAELAFRCLQQERDMRPTMKEVLESLRDVQNQELNMHNEEVVEIVVDDVALLKGFSDPPSPISYLTEKEHDSSASSSM</sequence>
<dbReference type="PANTHER" id="PTHR46008">
    <property type="entry name" value="LEAF RUST 10 DISEASE-RESISTANCE LOCUS RECEPTOR-LIKE PROTEIN KINASE-LIKE 1.4"/>
    <property type="match status" value="1"/>
</dbReference>
<dbReference type="EMBL" id="BAABME010023202">
    <property type="protein sequence ID" value="GAA0167529.1"/>
    <property type="molecule type" value="Genomic_DNA"/>
</dbReference>
<dbReference type="InterPro" id="IPR032872">
    <property type="entry name" value="WAK_assoc_C"/>
</dbReference>
<evidence type="ECO:0000256" key="9">
    <source>
        <dbReference type="ARBA" id="ARBA00022989"/>
    </source>
</evidence>
<dbReference type="FunFam" id="1.10.510.10:FF:000161">
    <property type="entry name" value="Wall-associated receptor kinase-like 20"/>
    <property type="match status" value="1"/>
</dbReference>
<feature type="transmembrane region" description="Helical" evidence="13">
    <location>
        <begin position="144"/>
        <end position="165"/>
    </location>
</feature>
<dbReference type="PROSITE" id="PS00108">
    <property type="entry name" value="PROTEIN_KINASE_ST"/>
    <property type="match status" value="1"/>
</dbReference>
<evidence type="ECO:0000256" key="7">
    <source>
        <dbReference type="ARBA" id="ARBA00022777"/>
    </source>
</evidence>
<accession>A0AAV3QV55</accession>
<dbReference type="PROSITE" id="PS00107">
    <property type="entry name" value="PROTEIN_KINASE_ATP"/>
    <property type="match status" value="1"/>
</dbReference>
<evidence type="ECO:0000256" key="5">
    <source>
        <dbReference type="ARBA" id="ARBA00022729"/>
    </source>
</evidence>
<evidence type="ECO:0000256" key="4">
    <source>
        <dbReference type="ARBA" id="ARBA00022692"/>
    </source>
</evidence>
<protein>
    <submittedName>
        <fullName evidence="15">Transmembrane signal receptor</fullName>
    </submittedName>
</protein>
<dbReference type="AlphaFoldDB" id="A0AAV3QV55"/>
<keyword evidence="8 12" id="KW-0067">ATP-binding</keyword>
<keyword evidence="15" id="KW-0675">Receptor</keyword>
<evidence type="ECO:0000256" key="13">
    <source>
        <dbReference type="SAM" id="Phobius"/>
    </source>
</evidence>
<evidence type="ECO:0000256" key="2">
    <source>
        <dbReference type="ARBA" id="ARBA00022527"/>
    </source>
</evidence>
<keyword evidence="9 13" id="KW-1133">Transmembrane helix</keyword>
<evidence type="ECO:0000256" key="11">
    <source>
        <dbReference type="ARBA" id="ARBA00023180"/>
    </source>
</evidence>
<keyword evidence="5" id="KW-0732">Signal</keyword>
<dbReference type="GO" id="GO:0005524">
    <property type="term" value="F:ATP binding"/>
    <property type="evidence" value="ECO:0007669"/>
    <property type="project" value="UniProtKB-UniRule"/>
</dbReference>
<dbReference type="SUPFAM" id="SSF56112">
    <property type="entry name" value="Protein kinase-like (PK-like)"/>
    <property type="match status" value="1"/>
</dbReference>